<dbReference type="Proteomes" id="UP001218579">
    <property type="component" value="Unassembled WGS sequence"/>
</dbReference>
<name>A0ABT5HLU0_9CAUL</name>
<dbReference type="EMBL" id="JAQQKV010000003">
    <property type="protein sequence ID" value="MDC7677204.1"/>
    <property type="molecule type" value="Genomic_DNA"/>
</dbReference>
<dbReference type="InterPro" id="IPR013325">
    <property type="entry name" value="RNA_pol_sigma_r2"/>
</dbReference>
<keyword evidence="4" id="KW-0238">DNA-binding</keyword>
<evidence type="ECO:0000256" key="5">
    <source>
        <dbReference type="ARBA" id="ARBA00023163"/>
    </source>
</evidence>
<reference evidence="7 8" key="1">
    <citation type="submission" date="2023-01" db="EMBL/GenBank/DDBJ databases">
        <title>Novel species of the genus Asticcacaulis isolated from rivers.</title>
        <authorList>
            <person name="Lu H."/>
        </authorList>
    </citation>
    <scope>NUCLEOTIDE SEQUENCE [LARGE SCALE GENOMIC DNA]</scope>
    <source>
        <strain evidence="7 8">LKC15W</strain>
    </source>
</reference>
<dbReference type="InterPro" id="IPR036388">
    <property type="entry name" value="WH-like_DNA-bd_sf"/>
</dbReference>
<keyword evidence="8" id="KW-1185">Reference proteome</keyword>
<comment type="caution">
    <text evidence="7">The sequence shown here is derived from an EMBL/GenBank/DDBJ whole genome shotgun (WGS) entry which is preliminary data.</text>
</comment>
<evidence type="ECO:0000313" key="8">
    <source>
        <dbReference type="Proteomes" id="UP001218579"/>
    </source>
</evidence>
<dbReference type="InterPro" id="IPR013324">
    <property type="entry name" value="RNA_pol_sigma_r3/r4-like"/>
</dbReference>
<dbReference type="SUPFAM" id="SSF88659">
    <property type="entry name" value="Sigma3 and sigma4 domains of RNA polymerase sigma factors"/>
    <property type="match status" value="1"/>
</dbReference>
<keyword evidence="5" id="KW-0804">Transcription</keyword>
<dbReference type="InterPro" id="IPR013249">
    <property type="entry name" value="RNA_pol_sigma70_r4_t2"/>
</dbReference>
<evidence type="ECO:0000259" key="6">
    <source>
        <dbReference type="Pfam" id="PF08281"/>
    </source>
</evidence>
<evidence type="ECO:0000256" key="1">
    <source>
        <dbReference type="ARBA" id="ARBA00010641"/>
    </source>
</evidence>
<sequence>MSHLKDILDKARRVIVRKGTAPQDAEDIVHDAYLRVREFERREQVKSEEALIVTTAKNLAHNLRRKTLNSPVMIAGDHVPVAVDDRPAVDDVMLAQERLRQLADGLGQLSERSRRILLSRRIDGKSFKEIAAEENMTVAAVEKQVARATLELLKWVGQ</sequence>
<comment type="similarity">
    <text evidence="1">Belongs to the sigma-70 factor family. ECF subfamily.</text>
</comment>
<proteinExistence type="inferred from homology"/>
<keyword evidence="2" id="KW-0805">Transcription regulation</keyword>
<evidence type="ECO:0000256" key="4">
    <source>
        <dbReference type="ARBA" id="ARBA00023125"/>
    </source>
</evidence>
<evidence type="ECO:0000256" key="2">
    <source>
        <dbReference type="ARBA" id="ARBA00023015"/>
    </source>
</evidence>
<gene>
    <name evidence="7" type="ORF">PQU98_13755</name>
</gene>
<dbReference type="NCBIfam" id="TIGR02937">
    <property type="entry name" value="sigma70-ECF"/>
    <property type="match status" value="1"/>
</dbReference>
<dbReference type="PANTHER" id="PTHR43133">
    <property type="entry name" value="RNA POLYMERASE ECF-TYPE SIGMA FACTO"/>
    <property type="match status" value="1"/>
</dbReference>
<evidence type="ECO:0000256" key="3">
    <source>
        <dbReference type="ARBA" id="ARBA00023082"/>
    </source>
</evidence>
<dbReference type="InterPro" id="IPR014284">
    <property type="entry name" value="RNA_pol_sigma-70_dom"/>
</dbReference>
<accession>A0ABT5HLU0</accession>
<protein>
    <submittedName>
        <fullName evidence="7">RNA polymerase sigma factor</fullName>
    </submittedName>
</protein>
<dbReference type="Gene3D" id="1.10.1740.10">
    <property type="match status" value="1"/>
</dbReference>
<organism evidence="7 8">
    <name type="scientific">Asticcacaulis machinosus</name>
    <dbReference type="NCBI Taxonomy" id="2984211"/>
    <lineage>
        <taxon>Bacteria</taxon>
        <taxon>Pseudomonadati</taxon>
        <taxon>Pseudomonadota</taxon>
        <taxon>Alphaproteobacteria</taxon>
        <taxon>Caulobacterales</taxon>
        <taxon>Caulobacteraceae</taxon>
        <taxon>Asticcacaulis</taxon>
    </lineage>
</organism>
<dbReference type="InterPro" id="IPR039425">
    <property type="entry name" value="RNA_pol_sigma-70-like"/>
</dbReference>
<dbReference type="PANTHER" id="PTHR43133:SF8">
    <property type="entry name" value="RNA POLYMERASE SIGMA FACTOR HI_1459-RELATED"/>
    <property type="match status" value="1"/>
</dbReference>
<dbReference type="SUPFAM" id="SSF88946">
    <property type="entry name" value="Sigma2 domain of RNA polymerase sigma factors"/>
    <property type="match status" value="1"/>
</dbReference>
<feature type="domain" description="RNA polymerase sigma factor 70 region 4 type 2" evidence="6">
    <location>
        <begin position="100"/>
        <end position="148"/>
    </location>
</feature>
<keyword evidence="3" id="KW-0731">Sigma factor</keyword>
<dbReference type="Pfam" id="PF08281">
    <property type="entry name" value="Sigma70_r4_2"/>
    <property type="match status" value="1"/>
</dbReference>
<evidence type="ECO:0000313" key="7">
    <source>
        <dbReference type="EMBL" id="MDC7677204.1"/>
    </source>
</evidence>
<dbReference type="Gene3D" id="1.10.10.10">
    <property type="entry name" value="Winged helix-like DNA-binding domain superfamily/Winged helix DNA-binding domain"/>
    <property type="match status" value="1"/>
</dbReference>
<dbReference type="RefSeq" id="WP_272745531.1">
    <property type="nucleotide sequence ID" value="NZ_JAQQKV010000003.1"/>
</dbReference>